<reference evidence="2" key="1">
    <citation type="submission" date="2013-01" db="EMBL/GenBank/DDBJ databases">
        <title>Draft Genome Sequence of a Mulberry Tree, Morus notabilis C.K. Schneid.</title>
        <authorList>
            <person name="He N."/>
            <person name="Zhao S."/>
        </authorList>
    </citation>
    <scope>NUCLEOTIDE SEQUENCE</scope>
</reference>
<keyword evidence="2" id="KW-1185">Reference proteome</keyword>
<protein>
    <submittedName>
        <fullName evidence="1">Uncharacterized protein</fullName>
    </submittedName>
</protein>
<dbReference type="Proteomes" id="UP000030645">
    <property type="component" value="Unassembled WGS sequence"/>
</dbReference>
<dbReference type="AlphaFoldDB" id="W9RMG0"/>
<organism evidence="1 2">
    <name type="scientific">Morus notabilis</name>
    <dbReference type="NCBI Taxonomy" id="981085"/>
    <lineage>
        <taxon>Eukaryota</taxon>
        <taxon>Viridiplantae</taxon>
        <taxon>Streptophyta</taxon>
        <taxon>Embryophyta</taxon>
        <taxon>Tracheophyta</taxon>
        <taxon>Spermatophyta</taxon>
        <taxon>Magnoliopsida</taxon>
        <taxon>eudicotyledons</taxon>
        <taxon>Gunneridae</taxon>
        <taxon>Pentapetalae</taxon>
        <taxon>rosids</taxon>
        <taxon>fabids</taxon>
        <taxon>Rosales</taxon>
        <taxon>Moraceae</taxon>
        <taxon>Moreae</taxon>
        <taxon>Morus</taxon>
    </lineage>
</organism>
<proteinExistence type="predicted"/>
<name>W9RMG0_9ROSA</name>
<dbReference type="EMBL" id="KE344395">
    <property type="protein sequence ID" value="EXB60453.1"/>
    <property type="molecule type" value="Genomic_DNA"/>
</dbReference>
<accession>W9RMG0</accession>
<evidence type="ECO:0000313" key="2">
    <source>
        <dbReference type="Proteomes" id="UP000030645"/>
    </source>
</evidence>
<gene>
    <name evidence="1" type="ORF">L484_014906</name>
</gene>
<evidence type="ECO:0000313" key="1">
    <source>
        <dbReference type="EMBL" id="EXB60453.1"/>
    </source>
</evidence>
<sequence>MTSRSSEVERRCIVDIWPGRGLLQSRWCSLAINDLLTCTARLWWCRGNLCRPLDDHDLIVVGDQQVKFAKECVLISAWRRLDDVMRVIVCRSLRALRLYFTFALHIIRRS</sequence>